<name>A0A7S0Y7K5_9STRA</name>
<evidence type="ECO:0008006" key="3">
    <source>
        <dbReference type="Google" id="ProtNLM"/>
    </source>
</evidence>
<dbReference type="AlphaFoldDB" id="A0A7S0Y7K5"/>
<feature type="chain" id="PRO_5031309256" description="BspA family leucine-rich repeat surface protein" evidence="1">
    <location>
        <begin position="20"/>
        <end position="208"/>
    </location>
</feature>
<proteinExistence type="predicted"/>
<reference evidence="2" key="1">
    <citation type="submission" date="2021-01" db="EMBL/GenBank/DDBJ databases">
        <authorList>
            <person name="Corre E."/>
            <person name="Pelletier E."/>
            <person name="Niang G."/>
            <person name="Scheremetjew M."/>
            <person name="Finn R."/>
            <person name="Kale V."/>
            <person name="Holt S."/>
            <person name="Cochrane G."/>
            <person name="Meng A."/>
            <person name="Brown T."/>
            <person name="Cohen L."/>
        </authorList>
    </citation>
    <scope>NUCLEOTIDE SEQUENCE</scope>
    <source>
        <strain evidence="2">UNC1205</strain>
    </source>
</reference>
<gene>
    <name evidence="2" type="ORF">PDEL1432_LOCUS1201</name>
</gene>
<keyword evidence="1" id="KW-0732">Signal</keyword>
<protein>
    <recommendedName>
        <fullName evidence="3">BspA family leucine-rich repeat surface protein</fullName>
    </recommendedName>
</protein>
<evidence type="ECO:0000256" key="1">
    <source>
        <dbReference type="SAM" id="SignalP"/>
    </source>
</evidence>
<organism evidence="2">
    <name type="scientific">Pseudo-nitzschia delicatissima</name>
    <dbReference type="NCBI Taxonomy" id="44447"/>
    <lineage>
        <taxon>Eukaryota</taxon>
        <taxon>Sar</taxon>
        <taxon>Stramenopiles</taxon>
        <taxon>Ochrophyta</taxon>
        <taxon>Bacillariophyta</taxon>
        <taxon>Bacillariophyceae</taxon>
        <taxon>Bacillariophycidae</taxon>
        <taxon>Bacillariales</taxon>
        <taxon>Bacillariaceae</taxon>
        <taxon>Pseudo-nitzschia</taxon>
    </lineage>
</organism>
<evidence type="ECO:0000313" key="2">
    <source>
        <dbReference type="EMBL" id="CAD8761161.1"/>
    </source>
</evidence>
<dbReference type="Pfam" id="PF03382">
    <property type="entry name" value="DUF285"/>
    <property type="match status" value="1"/>
</dbReference>
<feature type="signal peptide" evidence="1">
    <location>
        <begin position="1"/>
        <end position="19"/>
    </location>
</feature>
<dbReference type="EMBL" id="HBFL01001669">
    <property type="protein sequence ID" value="CAD8761161.1"/>
    <property type="molecule type" value="Transcribed_RNA"/>
</dbReference>
<sequence>MKFILNVVIFSIIVSVAVAQTRKNIRASKSLFEAGCTTLCADHDGDPVDVSGVDFADLISLYLNGNSTQGNITDGNSTDNDAALIYGDIECWEVSEVTDMSGAFAFQDDFNTGIECWDVAAVTDMTEMFYEASSFDQNLNVWADKVPRGNIVTTDMFNSTSCEVQSDPDVIGRPWCRFDAPIFSPQFQCFFFGKCGDNSRTIKARKPQ</sequence>
<dbReference type="InterPro" id="IPR005046">
    <property type="entry name" value="DUF285"/>
</dbReference>
<accession>A0A7S0Y7K5</accession>